<name>A0A3P7P0J2_DIBLA</name>
<dbReference type="InterPro" id="IPR015943">
    <property type="entry name" value="WD40/YVTN_repeat-like_dom_sf"/>
</dbReference>
<dbReference type="Gene3D" id="2.130.10.10">
    <property type="entry name" value="YVTN repeat-like/Quinoprotein amine dehydrogenase"/>
    <property type="match status" value="1"/>
</dbReference>
<dbReference type="GO" id="GO:0045504">
    <property type="term" value="F:dynein heavy chain binding"/>
    <property type="evidence" value="ECO:0007669"/>
    <property type="project" value="TreeGrafter"/>
</dbReference>
<protein>
    <submittedName>
        <fullName evidence="4">Uncharacterized protein</fullName>
    </submittedName>
</protein>
<organism evidence="4 5">
    <name type="scientific">Dibothriocephalus latus</name>
    <name type="common">Fish tapeworm</name>
    <name type="synonym">Diphyllobothrium latum</name>
    <dbReference type="NCBI Taxonomy" id="60516"/>
    <lineage>
        <taxon>Eukaryota</taxon>
        <taxon>Metazoa</taxon>
        <taxon>Spiralia</taxon>
        <taxon>Lophotrochozoa</taxon>
        <taxon>Platyhelminthes</taxon>
        <taxon>Cestoda</taxon>
        <taxon>Eucestoda</taxon>
        <taxon>Diphyllobothriidea</taxon>
        <taxon>Diphyllobothriidae</taxon>
        <taxon>Dibothriocephalus</taxon>
    </lineage>
</organism>
<evidence type="ECO:0000313" key="4">
    <source>
        <dbReference type="EMBL" id="VDN13902.1"/>
    </source>
</evidence>
<dbReference type="AlphaFoldDB" id="A0A3P7P0J2"/>
<dbReference type="GO" id="GO:0010970">
    <property type="term" value="P:transport along microtubule"/>
    <property type="evidence" value="ECO:0007669"/>
    <property type="project" value="TreeGrafter"/>
</dbReference>
<dbReference type="InterPro" id="IPR050687">
    <property type="entry name" value="Dynein_IC"/>
</dbReference>
<keyword evidence="3" id="KW-0677">Repeat</keyword>
<dbReference type="EMBL" id="UYRU01057720">
    <property type="protein sequence ID" value="VDN13902.1"/>
    <property type="molecule type" value="Genomic_DNA"/>
</dbReference>
<evidence type="ECO:0000256" key="2">
    <source>
        <dbReference type="ARBA" id="ARBA00022574"/>
    </source>
</evidence>
<reference evidence="4 5" key="1">
    <citation type="submission" date="2018-11" db="EMBL/GenBank/DDBJ databases">
        <authorList>
            <consortium name="Pathogen Informatics"/>
        </authorList>
    </citation>
    <scope>NUCLEOTIDE SEQUENCE [LARGE SCALE GENOMIC DNA]</scope>
</reference>
<keyword evidence="5" id="KW-1185">Reference proteome</keyword>
<dbReference type="InterPro" id="IPR036322">
    <property type="entry name" value="WD40_repeat_dom_sf"/>
</dbReference>
<keyword evidence="2" id="KW-0853">WD repeat</keyword>
<evidence type="ECO:0000256" key="3">
    <source>
        <dbReference type="ARBA" id="ARBA00022737"/>
    </source>
</evidence>
<evidence type="ECO:0000313" key="5">
    <source>
        <dbReference type="Proteomes" id="UP000281553"/>
    </source>
</evidence>
<accession>A0A3P7P0J2</accession>
<dbReference type="OrthoDB" id="4189at2759"/>
<dbReference type="PANTHER" id="PTHR12442">
    <property type="entry name" value="DYNEIN INTERMEDIATE CHAIN"/>
    <property type="match status" value="1"/>
</dbReference>
<keyword evidence="1" id="KW-0963">Cytoplasm</keyword>
<dbReference type="GO" id="GO:0045503">
    <property type="term" value="F:dynein light chain binding"/>
    <property type="evidence" value="ECO:0007669"/>
    <property type="project" value="TreeGrafter"/>
</dbReference>
<dbReference type="PANTHER" id="PTHR12442:SF22">
    <property type="entry name" value="CYTOPLASMIC DYNEIN 1 INTERMEDIATE CHAIN-RELATED"/>
    <property type="match status" value="1"/>
</dbReference>
<dbReference type="GO" id="GO:0005868">
    <property type="term" value="C:cytoplasmic dynein complex"/>
    <property type="evidence" value="ECO:0007669"/>
    <property type="project" value="TreeGrafter"/>
</dbReference>
<dbReference type="SUPFAM" id="SSF50978">
    <property type="entry name" value="WD40 repeat-like"/>
    <property type="match status" value="1"/>
</dbReference>
<sequence>MLVNGRVFLHAPPCLKCWLTPLHPLFIVRELTEDDKEEILASEKFCDFFMQASRLMERALDEDTDIFMDYSGADRQDTGKSQELIKLQRAFFDERWSANRIVTALDWSSVYPELLLGAYDANEEAKNEPQGVCLIWNLKYKKTTPEYVFNFQTAITAAILSEFHPSLVIGGTYAGQIVLWDTRVDNPVLCDGDVYSKRPRLLFRDISR</sequence>
<evidence type="ECO:0000256" key="1">
    <source>
        <dbReference type="ARBA" id="ARBA00022490"/>
    </source>
</evidence>
<gene>
    <name evidence="4" type="ORF">DILT_LOCUS9733</name>
</gene>
<dbReference type="Proteomes" id="UP000281553">
    <property type="component" value="Unassembled WGS sequence"/>
</dbReference>
<proteinExistence type="predicted"/>